<evidence type="ECO:0000256" key="1">
    <source>
        <dbReference type="ARBA" id="ARBA00010833"/>
    </source>
</evidence>
<evidence type="ECO:0000256" key="3">
    <source>
        <dbReference type="ARBA" id="ARBA00023295"/>
    </source>
</evidence>
<protein>
    <submittedName>
        <fullName evidence="5">Trehalase family glycosidase</fullName>
    </submittedName>
</protein>
<name>A0ABP6QRA4_9ACTN</name>
<dbReference type="Pfam" id="PF22422">
    <property type="entry name" value="MGH1-like_GH"/>
    <property type="match status" value="1"/>
</dbReference>
<organism evidence="5 6">
    <name type="scientific">Actinocorallia longicatena</name>
    <dbReference type="NCBI Taxonomy" id="111803"/>
    <lineage>
        <taxon>Bacteria</taxon>
        <taxon>Bacillati</taxon>
        <taxon>Actinomycetota</taxon>
        <taxon>Actinomycetes</taxon>
        <taxon>Streptosporangiales</taxon>
        <taxon>Thermomonosporaceae</taxon>
        <taxon>Actinocorallia</taxon>
    </lineage>
</organism>
<dbReference type="Proteomes" id="UP001501237">
    <property type="component" value="Unassembled WGS sequence"/>
</dbReference>
<dbReference type="EMBL" id="BAAAUV010000047">
    <property type="protein sequence ID" value="GAA3241922.1"/>
    <property type="molecule type" value="Genomic_DNA"/>
</dbReference>
<dbReference type="PANTHER" id="PTHR10412">
    <property type="entry name" value="MANNOSYL-OLIGOSACCHARIDE GLUCOSIDASE"/>
    <property type="match status" value="1"/>
</dbReference>
<dbReference type="InterPro" id="IPR012341">
    <property type="entry name" value="6hp_glycosidase-like_sf"/>
</dbReference>
<keyword evidence="3 5" id="KW-0326">Glycosidase</keyword>
<evidence type="ECO:0000256" key="2">
    <source>
        <dbReference type="ARBA" id="ARBA00022801"/>
    </source>
</evidence>
<keyword evidence="2" id="KW-0378">Hydrolase</keyword>
<proteinExistence type="inferred from homology"/>
<dbReference type="RefSeq" id="WP_344839534.1">
    <property type="nucleotide sequence ID" value="NZ_BAAAUV010000047.1"/>
</dbReference>
<comment type="caution">
    <text evidence="5">The sequence shown here is derived from an EMBL/GenBank/DDBJ whole genome shotgun (WGS) entry which is preliminary data.</text>
</comment>
<feature type="domain" description="Mannosylglycerate hydrolase MGH1-like glycoside hydrolase" evidence="4">
    <location>
        <begin position="36"/>
        <end position="422"/>
    </location>
</feature>
<dbReference type="InterPro" id="IPR008928">
    <property type="entry name" value="6-hairpin_glycosidase_sf"/>
</dbReference>
<accession>A0ABP6QRA4</accession>
<sequence>MSPRLTGDESALWQAAARVLDANWTGAATVPSPGLYPHQWSWDSAFVCMGLARHRHERAEQELVSLFRGQWESGMLPHIVFNGGVERHAYFPGPELWRSGEQSRAPGDAETSGITQPPLHAFAALRLYRAAADHDRGRNFLRAIWPGLLAQHAYLARHRDLGGAGLAAICHPWESGLDNSPAWDRPLAALQLPPASYAPARLPRALPTGVDYDRYVWLVTTFRDTGYADGHLRDDHPFVVEDPLFNATYLASTHALAELAGIIGADPEPHREAARRIHEALNDRLWDPDHACFRPLDLRTGKQIPVATISSFGPLLDPDLPAAAVRGLVDLLLSARFAGAAGYPVPTCDIQAPSFDRAAYWRGPTWINTNWLLWTGASAQGLQVIADLLYGSTLRLIRQSGFREYFDPFDGTGRGSHDFSWSAALVLDLLAARRSSRAA</sequence>
<evidence type="ECO:0000313" key="5">
    <source>
        <dbReference type="EMBL" id="GAA3241922.1"/>
    </source>
</evidence>
<dbReference type="InterPro" id="IPR004888">
    <property type="entry name" value="Glycoside_hydrolase_63"/>
</dbReference>
<dbReference type="PANTHER" id="PTHR10412:SF11">
    <property type="entry name" value="MANNOSYL-OLIGOSACCHARIDE GLUCOSIDASE"/>
    <property type="match status" value="1"/>
</dbReference>
<dbReference type="SUPFAM" id="SSF48208">
    <property type="entry name" value="Six-hairpin glycosidases"/>
    <property type="match status" value="1"/>
</dbReference>
<gene>
    <name evidence="5" type="ORF">GCM10010468_79370</name>
</gene>
<evidence type="ECO:0000313" key="6">
    <source>
        <dbReference type="Proteomes" id="UP001501237"/>
    </source>
</evidence>
<dbReference type="InterPro" id="IPR054491">
    <property type="entry name" value="MGH1-like_GH"/>
</dbReference>
<dbReference type="GO" id="GO:0016798">
    <property type="term" value="F:hydrolase activity, acting on glycosyl bonds"/>
    <property type="evidence" value="ECO:0007669"/>
    <property type="project" value="UniProtKB-KW"/>
</dbReference>
<evidence type="ECO:0000259" key="4">
    <source>
        <dbReference type="Pfam" id="PF22422"/>
    </source>
</evidence>
<keyword evidence="6" id="KW-1185">Reference proteome</keyword>
<reference evidence="6" key="1">
    <citation type="journal article" date="2019" name="Int. J. Syst. Evol. Microbiol.">
        <title>The Global Catalogue of Microorganisms (GCM) 10K type strain sequencing project: providing services to taxonomists for standard genome sequencing and annotation.</title>
        <authorList>
            <consortium name="The Broad Institute Genomics Platform"/>
            <consortium name="The Broad Institute Genome Sequencing Center for Infectious Disease"/>
            <person name="Wu L."/>
            <person name="Ma J."/>
        </authorList>
    </citation>
    <scope>NUCLEOTIDE SEQUENCE [LARGE SCALE GENOMIC DNA]</scope>
    <source>
        <strain evidence="6">JCM 9377</strain>
    </source>
</reference>
<dbReference type="Gene3D" id="1.50.10.10">
    <property type="match status" value="1"/>
</dbReference>
<comment type="similarity">
    <text evidence="1">Belongs to the glycosyl hydrolase 63 family.</text>
</comment>